<keyword evidence="1" id="KW-0732">Signal</keyword>
<reference evidence="2 3" key="1">
    <citation type="journal article" date="2015" name="Nature">
        <title>rRNA introns, odd ribosomes, and small enigmatic genomes across a large radiation of phyla.</title>
        <authorList>
            <person name="Brown C.T."/>
            <person name="Hug L.A."/>
            <person name="Thomas B.C."/>
            <person name="Sharon I."/>
            <person name="Castelle C.J."/>
            <person name="Singh A."/>
            <person name="Wilkins M.J."/>
            <person name="Williams K.H."/>
            <person name="Banfield J.F."/>
        </authorList>
    </citation>
    <scope>NUCLEOTIDE SEQUENCE [LARGE SCALE GENOMIC DNA]</scope>
</reference>
<feature type="signal peptide" evidence="1">
    <location>
        <begin position="1"/>
        <end position="23"/>
    </location>
</feature>
<proteinExistence type="predicted"/>
<accession>A0A0G0SZ08</accession>
<evidence type="ECO:0000313" key="3">
    <source>
        <dbReference type="Proteomes" id="UP000034562"/>
    </source>
</evidence>
<protein>
    <recommendedName>
        <fullName evidence="4">Cohesin domain-containing protein</fullName>
    </recommendedName>
</protein>
<sequence length="122" mass="13431">MKLILTFLLLLLYSSTLPLSALAANASLSLSKDRRFVYLSFSNLKKVSKVNYTLVYDSSSGQKGFEGGFRLNPKTSRSSRRQILGTCSSGRCVYHKNIKNVSLDATFTLRSGGTLNITKSLP</sequence>
<organism evidence="2 3">
    <name type="scientific">Candidatus Woesebacteria bacterium GW2011_GWA2_40_7b</name>
    <dbReference type="NCBI Taxonomy" id="1618563"/>
    <lineage>
        <taxon>Bacteria</taxon>
        <taxon>Candidatus Woeseibacteriota</taxon>
    </lineage>
</organism>
<dbReference type="Proteomes" id="UP000034562">
    <property type="component" value="Unassembled WGS sequence"/>
</dbReference>
<evidence type="ECO:0000256" key="1">
    <source>
        <dbReference type="SAM" id="SignalP"/>
    </source>
</evidence>
<dbReference type="EMBL" id="LBZK01000032">
    <property type="protein sequence ID" value="KKR70004.1"/>
    <property type="molecule type" value="Genomic_DNA"/>
</dbReference>
<feature type="chain" id="PRO_5002534505" description="Cohesin domain-containing protein" evidence="1">
    <location>
        <begin position="24"/>
        <end position="122"/>
    </location>
</feature>
<comment type="caution">
    <text evidence="2">The sequence shown here is derived from an EMBL/GenBank/DDBJ whole genome shotgun (WGS) entry which is preliminary data.</text>
</comment>
<evidence type="ECO:0008006" key="4">
    <source>
        <dbReference type="Google" id="ProtNLM"/>
    </source>
</evidence>
<name>A0A0G0SZ08_9BACT</name>
<gene>
    <name evidence="2" type="ORF">UU12_C0032G0005</name>
</gene>
<dbReference type="AlphaFoldDB" id="A0A0G0SZ08"/>
<evidence type="ECO:0000313" key="2">
    <source>
        <dbReference type="EMBL" id="KKR70004.1"/>
    </source>
</evidence>